<name>A0ABQ5RA99_9ACTN</name>
<evidence type="ECO:0000313" key="3">
    <source>
        <dbReference type="Proteomes" id="UP001144280"/>
    </source>
</evidence>
<gene>
    <name evidence="2" type="ORF">Pa4123_81100</name>
</gene>
<evidence type="ECO:0000313" key="2">
    <source>
        <dbReference type="EMBL" id="GLI02832.1"/>
    </source>
</evidence>
<dbReference type="Proteomes" id="UP001144280">
    <property type="component" value="Unassembled WGS sequence"/>
</dbReference>
<sequence length="116" mass="12339">MWLPRRMGLVHANAWPNWPSPRSGRSLRGTQPAPNRGGERAHAPVGAGSSPANQPAPGPANHGTQLTGWVAVGHPTDPTELTQPGWVETWLAVGRVLAGPARRGVRRACRRPTGPE</sequence>
<feature type="region of interest" description="Disordered" evidence="1">
    <location>
        <begin position="11"/>
        <end position="81"/>
    </location>
</feature>
<evidence type="ECO:0000256" key="1">
    <source>
        <dbReference type="SAM" id="MobiDB-lite"/>
    </source>
</evidence>
<accession>A0ABQ5RA99</accession>
<organism evidence="2 3">
    <name type="scientific">Phytohabitans aurantiacus</name>
    <dbReference type="NCBI Taxonomy" id="3016789"/>
    <lineage>
        <taxon>Bacteria</taxon>
        <taxon>Bacillati</taxon>
        <taxon>Actinomycetota</taxon>
        <taxon>Actinomycetes</taxon>
        <taxon>Micromonosporales</taxon>
        <taxon>Micromonosporaceae</taxon>
    </lineage>
</organism>
<proteinExistence type="predicted"/>
<dbReference type="EMBL" id="BSDI01000070">
    <property type="protein sequence ID" value="GLI02832.1"/>
    <property type="molecule type" value="Genomic_DNA"/>
</dbReference>
<reference evidence="2" key="1">
    <citation type="submission" date="2022-12" db="EMBL/GenBank/DDBJ databases">
        <title>New Phytohabitans aurantiacus sp. RD004123 nov., an actinomycete isolated from soil.</title>
        <authorList>
            <person name="Triningsih D.W."/>
            <person name="Harunari E."/>
            <person name="Igarashi Y."/>
        </authorList>
    </citation>
    <scope>NUCLEOTIDE SEQUENCE</scope>
    <source>
        <strain evidence="2">RD004123</strain>
    </source>
</reference>
<keyword evidence="3" id="KW-1185">Reference proteome</keyword>
<comment type="caution">
    <text evidence="2">The sequence shown here is derived from an EMBL/GenBank/DDBJ whole genome shotgun (WGS) entry which is preliminary data.</text>
</comment>
<protein>
    <submittedName>
        <fullName evidence="2">Uncharacterized protein</fullName>
    </submittedName>
</protein>